<gene>
    <name evidence="6" type="ORF">IAC72_02185</name>
</gene>
<reference evidence="6" key="2">
    <citation type="journal article" date="2021" name="PeerJ">
        <title>Extensive microbial diversity within the chicken gut microbiome revealed by metagenomics and culture.</title>
        <authorList>
            <person name="Gilroy R."/>
            <person name="Ravi A."/>
            <person name="Getino M."/>
            <person name="Pursley I."/>
            <person name="Horton D.L."/>
            <person name="Alikhan N.F."/>
            <person name="Baker D."/>
            <person name="Gharbi K."/>
            <person name="Hall N."/>
            <person name="Watson M."/>
            <person name="Adriaenssens E.M."/>
            <person name="Foster-Nyarko E."/>
            <person name="Jarju S."/>
            <person name="Secka A."/>
            <person name="Antonio M."/>
            <person name="Oren A."/>
            <person name="Chaudhuri R.R."/>
            <person name="La Ragione R."/>
            <person name="Hildebrand F."/>
            <person name="Pallen M.J."/>
        </authorList>
    </citation>
    <scope>NUCLEOTIDE SEQUENCE</scope>
    <source>
        <strain evidence="6">ChiHjej12B11-7776</strain>
    </source>
</reference>
<comment type="cofactor">
    <cofactor evidence="1">
        <name>Mg(2+)</name>
        <dbReference type="ChEBI" id="CHEBI:18420"/>
    </cofactor>
</comment>
<comment type="similarity">
    <text evidence="2">Belongs to the HAD-like hydrolase superfamily. CbbY/CbbZ/Gph/YieH family.</text>
</comment>
<keyword evidence="5" id="KW-0119">Carbohydrate metabolism</keyword>
<dbReference type="AlphaFoldDB" id="A0A9D1MXI3"/>
<keyword evidence="3" id="KW-0479">Metal-binding</keyword>
<evidence type="ECO:0000256" key="3">
    <source>
        <dbReference type="ARBA" id="ARBA00022723"/>
    </source>
</evidence>
<evidence type="ECO:0000256" key="5">
    <source>
        <dbReference type="ARBA" id="ARBA00023277"/>
    </source>
</evidence>
<dbReference type="PANTHER" id="PTHR46193:SF18">
    <property type="entry name" value="HEXITOL PHOSPHATASE B"/>
    <property type="match status" value="1"/>
</dbReference>
<dbReference type="PANTHER" id="PTHR46193">
    <property type="entry name" value="6-PHOSPHOGLUCONATE PHOSPHATASE"/>
    <property type="match status" value="1"/>
</dbReference>
<comment type="caution">
    <text evidence="6">The sequence shown here is derived from an EMBL/GenBank/DDBJ whole genome shotgun (WGS) entry which is preliminary data.</text>
</comment>
<evidence type="ECO:0000256" key="2">
    <source>
        <dbReference type="ARBA" id="ARBA00006171"/>
    </source>
</evidence>
<proteinExistence type="inferred from homology"/>
<dbReference type="SFLD" id="SFLDS00003">
    <property type="entry name" value="Haloacid_Dehalogenase"/>
    <property type="match status" value="1"/>
</dbReference>
<dbReference type="Gene3D" id="1.10.150.240">
    <property type="entry name" value="Putative phosphatase, domain 2"/>
    <property type="match status" value="1"/>
</dbReference>
<keyword evidence="4" id="KW-0460">Magnesium</keyword>
<dbReference type="Pfam" id="PF00702">
    <property type="entry name" value="Hydrolase"/>
    <property type="match status" value="1"/>
</dbReference>
<dbReference type="SUPFAM" id="SSF56784">
    <property type="entry name" value="HAD-like"/>
    <property type="match status" value="1"/>
</dbReference>
<evidence type="ECO:0000256" key="1">
    <source>
        <dbReference type="ARBA" id="ARBA00001946"/>
    </source>
</evidence>
<evidence type="ECO:0000313" key="6">
    <source>
        <dbReference type="EMBL" id="HIU90813.1"/>
    </source>
</evidence>
<organism evidence="6 7">
    <name type="scientific">Candidatus Fimimonas merdipullorum</name>
    <dbReference type="NCBI Taxonomy" id="2840822"/>
    <lineage>
        <taxon>Bacteria</taxon>
        <taxon>Pseudomonadati</taxon>
        <taxon>Myxococcota</taxon>
        <taxon>Myxococcia</taxon>
        <taxon>Myxococcales</taxon>
        <taxon>Cystobacterineae</taxon>
        <taxon>Myxococcaceae</taxon>
        <taxon>Myxococcaceae incertae sedis</taxon>
        <taxon>Candidatus Fimimonas</taxon>
    </lineage>
</organism>
<dbReference type="InterPro" id="IPR036412">
    <property type="entry name" value="HAD-like_sf"/>
</dbReference>
<sequence>MKAQACIFDFDGVVVDSEKYHHLAWRQVAQDMGTDFSYEEYMPYKSAGRKVLIPYLLKKAGIPYSDAVYQKYYDMREQTIMQALAALSPKDVTSGLTDFLALLRRNGIKTAVASSSAAAHVTAKRFGLFDKFDAFVDGESNLPNKPNPHLFLRAAQLLQTEPCSCVVFEDSINGLKAAKAAGMHSVGIQTYFTDMADKIIDDFADADLTLLQFDK</sequence>
<dbReference type="GO" id="GO:0046872">
    <property type="term" value="F:metal ion binding"/>
    <property type="evidence" value="ECO:0007669"/>
    <property type="project" value="UniProtKB-KW"/>
</dbReference>
<dbReference type="Gene3D" id="3.40.50.1000">
    <property type="entry name" value="HAD superfamily/HAD-like"/>
    <property type="match status" value="1"/>
</dbReference>
<dbReference type="InterPro" id="IPR023214">
    <property type="entry name" value="HAD_sf"/>
</dbReference>
<dbReference type="GO" id="GO:0003824">
    <property type="term" value="F:catalytic activity"/>
    <property type="evidence" value="ECO:0007669"/>
    <property type="project" value="UniProtKB-ARBA"/>
</dbReference>
<dbReference type="InterPro" id="IPR006439">
    <property type="entry name" value="HAD-SF_hydro_IA"/>
</dbReference>
<evidence type="ECO:0000313" key="7">
    <source>
        <dbReference type="Proteomes" id="UP000886852"/>
    </source>
</evidence>
<reference evidence="6" key="1">
    <citation type="submission" date="2020-10" db="EMBL/GenBank/DDBJ databases">
        <authorList>
            <person name="Gilroy R."/>
        </authorList>
    </citation>
    <scope>NUCLEOTIDE SEQUENCE</scope>
    <source>
        <strain evidence="6">ChiHjej12B11-7776</strain>
    </source>
</reference>
<evidence type="ECO:0000256" key="4">
    <source>
        <dbReference type="ARBA" id="ARBA00022842"/>
    </source>
</evidence>
<dbReference type="SFLD" id="SFLDG01129">
    <property type="entry name" value="C1.5:_HAD__Beta-PGM__Phosphata"/>
    <property type="match status" value="1"/>
</dbReference>
<dbReference type="NCBIfam" id="TIGR01509">
    <property type="entry name" value="HAD-SF-IA-v3"/>
    <property type="match status" value="1"/>
</dbReference>
<dbReference type="InterPro" id="IPR023198">
    <property type="entry name" value="PGP-like_dom2"/>
</dbReference>
<name>A0A9D1MXI3_9BACT</name>
<dbReference type="EMBL" id="DVOC01000039">
    <property type="protein sequence ID" value="HIU90813.1"/>
    <property type="molecule type" value="Genomic_DNA"/>
</dbReference>
<protein>
    <submittedName>
        <fullName evidence="6">HAD family phosphatase</fullName>
    </submittedName>
</protein>
<accession>A0A9D1MXI3</accession>
<dbReference type="InterPro" id="IPR051600">
    <property type="entry name" value="Beta-PGM-like"/>
</dbReference>
<dbReference type="Proteomes" id="UP000886852">
    <property type="component" value="Unassembled WGS sequence"/>
</dbReference>